<evidence type="ECO:0000256" key="3">
    <source>
        <dbReference type="ARBA" id="ARBA00022723"/>
    </source>
</evidence>
<keyword evidence="5" id="KW-0862">Zinc</keyword>
<keyword evidence="6" id="KW-0482">Metalloprotease</keyword>
<organism evidence="9 10">
    <name type="scientific">Hypericibacter adhaerens</name>
    <dbReference type="NCBI Taxonomy" id="2602016"/>
    <lineage>
        <taxon>Bacteria</taxon>
        <taxon>Pseudomonadati</taxon>
        <taxon>Pseudomonadota</taxon>
        <taxon>Alphaproteobacteria</taxon>
        <taxon>Rhodospirillales</taxon>
        <taxon>Dongiaceae</taxon>
        <taxon>Hypericibacter</taxon>
    </lineage>
</organism>
<evidence type="ECO:0000256" key="2">
    <source>
        <dbReference type="ARBA" id="ARBA00022670"/>
    </source>
</evidence>
<reference evidence="9 10" key="1">
    <citation type="submission" date="2019-08" db="EMBL/GenBank/DDBJ databases">
        <title>Hyperibacter terrae gen. nov., sp. nov. and Hyperibacter viscosus sp. nov., two new members in the family Rhodospirillaceae isolated from the rhizosphere of Hypericum perforatum.</title>
        <authorList>
            <person name="Noviana Z."/>
        </authorList>
    </citation>
    <scope>NUCLEOTIDE SEQUENCE [LARGE SCALE GENOMIC DNA]</scope>
    <source>
        <strain evidence="9 10">R5959</strain>
    </source>
</reference>
<dbReference type="Pfam" id="PF01435">
    <property type="entry name" value="Peptidase_M48"/>
    <property type="match status" value="1"/>
</dbReference>
<evidence type="ECO:0000313" key="9">
    <source>
        <dbReference type="EMBL" id="QEX21508.1"/>
    </source>
</evidence>
<comment type="cofactor">
    <cofactor evidence="1">
        <name>Zn(2+)</name>
        <dbReference type="ChEBI" id="CHEBI:29105"/>
    </cofactor>
</comment>
<dbReference type="InterPro" id="IPR001915">
    <property type="entry name" value="Peptidase_M48"/>
</dbReference>
<sequence>MRIMRFPRSLAILAAAWLAFAPAVAAAAGPGLIRDAEIESYLHDYTAPIFQAAGIDPASVHIYIVNDPRINAFVAGGMNLFLHTGLLMRAQTANQVIGVIAHETGHIAGGHLVRTKDVQRAATIEAIVAMVLGIGAGIASGQPGVAGAGVATGPALAATQMLQFTRTQEASADAAGLGFLDATGQSARGMYEMFDILQKDSVLTGLGNPNPFLQTHPLTQQRMAHIQQYMATSPYTNAPLNPQLEEEQRRIRAKILGFTTPLEQVLKAYPDSDNSFAARYARAIAWYRAADMTKAVPAIDLLIQEEPDNAFLKELKGQMLFENGRTADSIAAYRLAVKLRPDSPLLRIGLAQSLIEMNQKDDNAEAIQHLEVATGLEPRNIQGWRFLTVAYGRNDQLPMVALAQAEIAMLQGDNKKAKEYARRAQDGLSPGSPGALRAEDILFQIGQDDD</sequence>
<feature type="domain" description="Peptidase M48" evidence="8">
    <location>
        <begin position="40"/>
        <end position="228"/>
    </location>
</feature>
<proteinExistence type="predicted"/>
<evidence type="ECO:0000256" key="4">
    <source>
        <dbReference type="ARBA" id="ARBA00022801"/>
    </source>
</evidence>
<dbReference type="KEGG" id="hadh:FRZ61_14370"/>
<feature type="chain" id="PRO_5023832861" description="Peptidase M48 domain-containing protein" evidence="7">
    <location>
        <begin position="26"/>
        <end position="450"/>
    </location>
</feature>
<keyword evidence="7" id="KW-0732">Signal</keyword>
<dbReference type="InterPro" id="IPR011990">
    <property type="entry name" value="TPR-like_helical_dom_sf"/>
</dbReference>
<evidence type="ECO:0000256" key="1">
    <source>
        <dbReference type="ARBA" id="ARBA00001947"/>
    </source>
</evidence>
<protein>
    <recommendedName>
        <fullName evidence="8">Peptidase M48 domain-containing protein</fullName>
    </recommendedName>
</protein>
<evidence type="ECO:0000259" key="8">
    <source>
        <dbReference type="Pfam" id="PF01435"/>
    </source>
</evidence>
<keyword evidence="10" id="KW-1185">Reference proteome</keyword>
<dbReference type="PANTHER" id="PTHR22726:SF1">
    <property type="entry name" value="METALLOENDOPEPTIDASE OMA1, MITOCHONDRIAL"/>
    <property type="match status" value="1"/>
</dbReference>
<evidence type="ECO:0000256" key="5">
    <source>
        <dbReference type="ARBA" id="ARBA00022833"/>
    </source>
</evidence>
<dbReference type="Proteomes" id="UP000325797">
    <property type="component" value="Chromosome"/>
</dbReference>
<keyword evidence="2" id="KW-0645">Protease</keyword>
<accession>A0A5J6MV11</accession>
<dbReference type="RefSeq" id="WP_191909335.1">
    <property type="nucleotide sequence ID" value="NZ_CP042582.1"/>
</dbReference>
<dbReference type="Gene3D" id="3.30.2010.10">
    <property type="entry name" value="Metalloproteases ('zincins'), catalytic domain"/>
    <property type="match status" value="1"/>
</dbReference>
<gene>
    <name evidence="9" type="ORF">FRZ61_14370</name>
</gene>
<dbReference type="CDD" id="cd07324">
    <property type="entry name" value="M48C_Oma1-like"/>
    <property type="match status" value="1"/>
</dbReference>
<dbReference type="GO" id="GO:0004222">
    <property type="term" value="F:metalloendopeptidase activity"/>
    <property type="evidence" value="ECO:0007669"/>
    <property type="project" value="InterPro"/>
</dbReference>
<dbReference type="GO" id="GO:0046872">
    <property type="term" value="F:metal ion binding"/>
    <property type="evidence" value="ECO:0007669"/>
    <property type="project" value="UniProtKB-KW"/>
</dbReference>
<dbReference type="GO" id="GO:0016020">
    <property type="term" value="C:membrane"/>
    <property type="evidence" value="ECO:0007669"/>
    <property type="project" value="TreeGrafter"/>
</dbReference>
<keyword evidence="4" id="KW-0378">Hydrolase</keyword>
<name>A0A5J6MV11_9PROT</name>
<dbReference type="AlphaFoldDB" id="A0A5J6MV11"/>
<keyword evidence="3" id="KW-0479">Metal-binding</keyword>
<dbReference type="GO" id="GO:0051603">
    <property type="term" value="P:proteolysis involved in protein catabolic process"/>
    <property type="evidence" value="ECO:0007669"/>
    <property type="project" value="TreeGrafter"/>
</dbReference>
<dbReference type="EMBL" id="CP042582">
    <property type="protein sequence ID" value="QEX21508.1"/>
    <property type="molecule type" value="Genomic_DNA"/>
</dbReference>
<dbReference type="SUPFAM" id="SSF48452">
    <property type="entry name" value="TPR-like"/>
    <property type="match status" value="1"/>
</dbReference>
<evidence type="ECO:0000256" key="7">
    <source>
        <dbReference type="SAM" id="SignalP"/>
    </source>
</evidence>
<dbReference type="PANTHER" id="PTHR22726">
    <property type="entry name" value="METALLOENDOPEPTIDASE OMA1"/>
    <property type="match status" value="1"/>
</dbReference>
<dbReference type="InterPro" id="IPR051156">
    <property type="entry name" value="Mito/Outer_Membr_Metalloprot"/>
</dbReference>
<evidence type="ECO:0000313" key="10">
    <source>
        <dbReference type="Proteomes" id="UP000325797"/>
    </source>
</evidence>
<evidence type="ECO:0000256" key="6">
    <source>
        <dbReference type="ARBA" id="ARBA00023049"/>
    </source>
</evidence>
<dbReference type="Gene3D" id="1.25.40.10">
    <property type="entry name" value="Tetratricopeptide repeat domain"/>
    <property type="match status" value="1"/>
</dbReference>
<feature type="signal peptide" evidence="7">
    <location>
        <begin position="1"/>
        <end position="25"/>
    </location>
</feature>